<evidence type="ECO:0000313" key="2">
    <source>
        <dbReference type="Proteomes" id="UP000276215"/>
    </source>
</evidence>
<dbReference type="STRING" id="1336337.A0A3N4KGL8"/>
<accession>A0A3N4KGL8</accession>
<proteinExistence type="predicted"/>
<dbReference type="AlphaFoldDB" id="A0A3N4KGL8"/>
<name>A0A3N4KGL8_9PEZI</name>
<dbReference type="Proteomes" id="UP000276215">
    <property type="component" value="Unassembled WGS sequence"/>
</dbReference>
<gene>
    <name evidence="1" type="ORF">L873DRAFT_1071367</name>
</gene>
<reference evidence="1 2" key="1">
    <citation type="journal article" date="2018" name="Nat. Ecol. Evol.">
        <title>Pezizomycetes genomes reveal the molecular basis of ectomycorrhizal truffle lifestyle.</title>
        <authorList>
            <person name="Murat C."/>
            <person name="Payen T."/>
            <person name="Noel B."/>
            <person name="Kuo A."/>
            <person name="Morin E."/>
            <person name="Chen J."/>
            <person name="Kohler A."/>
            <person name="Krizsan K."/>
            <person name="Balestrini R."/>
            <person name="Da Silva C."/>
            <person name="Montanini B."/>
            <person name="Hainaut M."/>
            <person name="Levati E."/>
            <person name="Barry K.W."/>
            <person name="Belfiori B."/>
            <person name="Cichocki N."/>
            <person name="Clum A."/>
            <person name="Dockter R.B."/>
            <person name="Fauchery L."/>
            <person name="Guy J."/>
            <person name="Iotti M."/>
            <person name="Le Tacon F."/>
            <person name="Lindquist E.A."/>
            <person name="Lipzen A."/>
            <person name="Malagnac F."/>
            <person name="Mello A."/>
            <person name="Molinier V."/>
            <person name="Miyauchi S."/>
            <person name="Poulain J."/>
            <person name="Riccioni C."/>
            <person name="Rubini A."/>
            <person name="Sitrit Y."/>
            <person name="Splivallo R."/>
            <person name="Traeger S."/>
            <person name="Wang M."/>
            <person name="Zifcakova L."/>
            <person name="Wipf D."/>
            <person name="Zambonelli A."/>
            <person name="Paolocci F."/>
            <person name="Nowrousian M."/>
            <person name="Ottonello S."/>
            <person name="Baldrian P."/>
            <person name="Spatafora J.W."/>
            <person name="Henrissat B."/>
            <person name="Nagy L.G."/>
            <person name="Aury J.M."/>
            <person name="Wincker P."/>
            <person name="Grigoriev I.V."/>
            <person name="Bonfante P."/>
            <person name="Martin F.M."/>
        </authorList>
    </citation>
    <scope>NUCLEOTIDE SEQUENCE [LARGE SCALE GENOMIC DNA]</scope>
    <source>
        <strain evidence="1 2">120613-1</strain>
    </source>
</reference>
<dbReference type="EMBL" id="ML120355">
    <property type="protein sequence ID" value="RPB05005.1"/>
    <property type="molecule type" value="Genomic_DNA"/>
</dbReference>
<protein>
    <submittedName>
        <fullName evidence="1">Uncharacterized protein</fullName>
    </submittedName>
</protein>
<evidence type="ECO:0000313" key="1">
    <source>
        <dbReference type="EMBL" id="RPB05005.1"/>
    </source>
</evidence>
<sequence>MEGRGRGFLRMIQTDRAVVGQGFSQQAKPSAKRSVGPHEMLFFKKFQIALSGANTLSLVDDALDVPLPSDVVAHWTGSVKDVNNQNLSLALHTGFANTWLESIEHRGRLPAKEKFIDHCMDMALHTLKIIKSHESRLGNLLEQAC</sequence>
<keyword evidence="2" id="KW-1185">Reference proteome</keyword>
<organism evidence="1 2">
    <name type="scientific">Choiromyces venosus 120613-1</name>
    <dbReference type="NCBI Taxonomy" id="1336337"/>
    <lineage>
        <taxon>Eukaryota</taxon>
        <taxon>Fungi</taxon>
        <taxon>Dikarya</taxon>
        <taxon>Ascomycota</taxon>
        <taxon>Pezizomycotina</taxon>
        <taxon>Pezizomycetes</taxon>
        <taxon>Pezizales</taxon>
        <taxon>Tuberaceae</taxon>
        <taxon>Choiromyces</taxon>
    </lineage>
</organism>
<dbReference type="OrthoDB" id="160374at2759"/>